<evidence type="ECO:0000256" key="3">
    <source>
        <dbReference type="SAM" id="SignalP"/>
    </source>
</evidence>
<feature type="compositionally biased region" description="Low complexity" evidence="1">
    <location>
        <begin position="124"/>
        <end position="133"/>
    </location>
</feature>
<keyword evidence="2" id="KW-0472">Membrane</keyword>
<keyword evidence="3" id="KW-0732">Signal</keyword>
<sequence>MTPTPCLSTRTALAALVSTTLLAAGPAPAVFADTAEPPPACADASAEGCAAPDPAPDPGPVPEPDPDPGPDPTPDPEPVPEPTPTPDPTPAPGPEPAPAPSPEASPAPTPGRPPAAGGTGSPGPGSRSRTPGATGPSPQGIGRIPVTVHPLSGAAERTVPRAPSPLAPVDAAGSPLALPLPFVHPQQSVESGSPFASSPVPPQTVTPVSTALPERTSDGALLGLGVLLVLLLVVAPWLGGRLGAERPLSFPDDDTP</sequence>
<proteinExistence type="predicted"/>
<dbReference type="STRING" id="665004.AC529_16555"/>
<dbReference type="RefSeq" id="WP_068758172.1">
    <property type="nucleotide sequence ID" value="NZ_KQ950185.1"/>
</dbReference>
<feature type="region of interest" description="Disordered" evidence="1">
    <location>
        <begin position="185"/>
        <end position="208"/>
    </location>
</feature>
<feature type="transmembrane region" description="Helical" evidence="2">
    <location>
        <begin position="219"/>
        <end position="239"/>
    </location>
</feature>
<gene>
    <name evidence="4" type="ORF">AC529_16555</name>
</gene>
<dbReference type="AlphaFoldDB" id="A0A147KE94"/>
<feature type="signal peptide" evidence="3">
    <location>
        <begin position="1"/>
        <end position="23"/>
    </location>
</feature>
<keyword evidence="2" id="KW-1133">Transmembrane helix</keyword>
<evidence type="ECO:0000256" key="1">
    <source>
        <dbReference type="SAM" id="MobiDB-lite"/>
    </source>
</evidence>
<feature type="chain" id="PRO_5038511978" evidence="3">
    <location>
        <begin position="24"/>
        <end position="256"/>
    </location>
</feature>
<feature type="compositionally biased region" description="Low complexity" evidence="1">
    <location>
        <begin position="41"/>
        <end position="52"/>
    </location>
</feature>
<comment type="caution">
    <text evidence="4">The sequence shown here is derived from an EMBL/GenBank/DDBJ whole genome shotgun (WGS) entry which is preliminary data.</text>
</comment>
<accession>A0A147KE94</accession>
<dbReference type="PATRIC" id="fig|665004.4.peg.3528"/>
<evidence type="ECO:0000256" key="2">
    <source>
        <dbReference type="SAM" id="Phobius"/>
    </source>
</evidence>
<evidence type="ECO:0000313" key="4">
    <source>
        <dbReference type="EMBL" id="KUP95614.1"/>
    </source>
</evidence>
<feature type="region of interest" description="Disordered" evidence="1">
    <location>
        <begin position="30"/>
        <end position="145"/>
    </location>
</feature>
<keyword evidence="5" id="KW-1185">Reference proteome</keyword>
<organism evidence="4 5">
    <name type="scientific">Thermobifida cellulosilytica TB100</name>
    <dbReference type="NCBI Taxonomy" id="665004"/>
    <lineage>
        <taxon>Bacteria</taxon>
        <taxon>Bacillati</taxon>
        <taxon>Actinomycetota</taxon>
        <taxon>Actinomycetes</taxon>
        <taxon>Streptosporangiales</taxon>
        <taxon>Nocardiopsidaceae</taxon>
        <taxon>Thermobifida</taxon>
    </lineage>
</organism>
<evidence type="ECO:0000313" key="5">
    <source>
        <dbReference type="Proteomes" id="UP000074382"/>
    </source>
</evidence>
<protein>
    <submittedName>
        <fullName evidence="4">Uncharacterized protein</fullName>
    </submittedName>
</protein>
<feature type="compositionally biased region" description="Pro residues" evidence="1">
    <location>
        <begin position="53"/>
        <end position="113"/>
    </location>
</feature>
<reference evidence="5" key="1">
    <citation type="journal article" date="2017" name="Acta Aliment.">
        <title>Plant polysaccharide degrading enzyme system of Thermpbifida cellulosilytica TB100 revealed by de novo genome project data.</title>
        <authorList>
            <person name="Toth A."/>
            <person name="Baka E."/>
            <person name="Luzics S."/>
            <person name="Bata-Vidacs I."/>
            <person name="Nagy I."/>
            <person name="Balint B."/>
            <person name="Herceg R."/>
            <person name="Olasz F."/>
            <person name="Wilk T."/>
            <person name="Nagy T."/>
            <person name="Kriszt B."/>
            <person name="Nagy I."/>
            <person name="Kukolya J."/>
        </authorList>
    </citation>
    <scope>NUCLEOTIDE SEQUENCE [LARGE SCALE GENOMIC DNA]</scope>
    <source>
        <strain evidence="5">TB100</strain>
    </source>
</reference>
<dbReference type="EMBL" id="LGEM01000117">
    <property type="protein sequence ID" value="KUP95614.1"/>
    <property type="molecule type" value="Genomic_DNA"/>
</dbReference>
<feature type="compositionally biased region" description="Polar residues" evidence="1">
    <location>
        <begin position="185"/>
        <end position="196"/>
    </location>
</feature>
<dbReference type="Proteomes" id="UP000074382">
    <property type="component" value="Unassembled WGS sequence"/>
</dbReference>
<keyword evidence="2" id="KW-0812">Transmembrane</keyword>
<name>A0A147KE94_THECS</name>